<comment type="caution">
    <text evidence="2">The sequence shown here is derived from an EMBL/GenBank/DDBJ whole genome shotgun (WGS) entry which is preliminary data.</text>
</comment>
<feature type="transmembrane region" description="Helical" evidence="1">
    <location>
        <begin position="115"/>
        <end position="134"/>
    </location>
</feature>
<keyword evidence="1" id="KW-0472">Membrane</keyword>
<proteinExistence type="predicted"/>
<keyword evidence="1" id="KW-1133">Transmembrane helix</keyword>
<keyword evidence="1" id="KW-0812">Transmembrane</keyword>
<dbReference type="EMBL" id="BARV01003406">
    <property type="protein sequence ID" value="GAI06568.1"/>
    <property type="molecule type" value="Genomic_DNA"/>
</dbReference>
<protein>
    <submittedName>
        <fullName evidence="2">Uncharacterized protein</fullName>
    </submittedName>
</protein>
<evidence type="ECO:0000256" key="1">
    <source>
        <dbReference type="SAM" id="Phobius"/>
    </source>
</evidence>
<gene>
    <name evidence="2" type="ORF">S06H3_08164</name>
</gene>
<sequence length="140" mass="15797">AAEKGILYLPEEQFAALTDPRAAPEILGALPTSTLEKATLSEYIVSDNKKIYLITMGFTIDMENPLERNYLLDDLGRLITETREEDKDYEALDVGFTGGLMVIDYEGDKMAMQDIYRTAFITLILILILLFVSFRTPSTF</sequence>
<reference evidence="2" key="1">
    <citation type="journal article" date="2014" name="Front. Microbiol.">
        <title>High frequency of phylogenetically diverse reductive dehalogenase-homologous genes in deep subseafloor sedimentary metagenomes.</title>
        <authorList>
            <person name="Kawai M."/>
            <person name="Futagami T."/>
            <person name="Toyoda A."/>
            <person name="Takaki Y."/>
            <person name="Nishi S."/>
            <person name="Hori S."/>
            <person name="Arai W."/>
            <person name="Tsubouchi T."/>
            <person name="Morono Y."/>
            <person name="Uchiyama I."/>
            <person name="Ito T."/>
            <person name="Fujiyama A."/>
            <person name="Inagaki F."/>
            <person name="Takami H."/>
        </authorList>
    </citation>
    <scope>NUCLEOTIDE SEQUENCE</scope>
    <source>
        <strain evidence="2">Expedition CK06-06</strain>
    </source>
</reference>
<organism evidence="2">
    <name type="scientific">marine sediment metagenome</name>
    <dbReference type="NCBI Taxonomy" id="412755"/>
    <lineage>
        <taxon>unclassified sequences</taxon>
        <taxon>metagenomes</taxon>
        <taxon>ecological metagenomes</taxon>
    </lineage>
</organism>
<evidence type="ECO:0000313" key="2">
    <source>
        <dbReference type="EMBL" id="GAI06568.1"/>
    </source>
</evidence>
<dbReference type="AlphaFoldDB" id="X1KIQ4"/>
<name>X1KIQ4_9ZZZZ</name>
<accession>X1KIQ4</accession>
<feature type="non-terminal residue" evidence="2">
    <location>
        <position position="1"/>
    </location>
</feature>